<evidence type="ECO:0000256" key="1">
    <source>
        <dbReference type="SAM" id="MobiDB-lite"/>
    </source>
</evidence>
<feature type="non-terminal residue" evidence="3">
    <location>
        <position position="1"/>
    </location>
</feature>
<feature type="transmembrane region" description="Helical" evidence="2">
    <location>
        <begin position="82"/>
        <end position="102"/>
    </location>
</feature>
<protein>
    <submittedName>
        <fullName evidence="3">Uncharacterized protein</fullName>
    </submittedName>
</protein>
<keyword evidence="2" id="KW-1133">Transmembrane helix</keyword>
<dbReference type="PANTHER" id="PTHR28096:SF1">
    <property type="entry name" value="PROTEIN FAF1"/>
    <property type="match status" value="1"/>
</dbReference>
<keyword evidence="4" id="KW-1185">Reference proteome</keyword>
<name>A0A6A4LMQ8_9ERIC</name>
<feature type="region of interest" description="Disordered" evidence="1">
    <location>
        <begin position="186"/>
        <end position="217"/>
    </location>
</feature>
<keyword evidence="2" id="KW-0812">Transmembrane</keyword>
<dbReference type="EMBL" id="QEFC01000920">
    <property type="protein sequence ID" value="KAE9462126.1"/>
    <property type="molecule type" value="Genomic_DNA"/>
</dbReference>
<accession>A0A6A4LMQ8</accession>
<dbReference type="PANTHER" id="PTHR28096">
    <property type="entry name" value="PROTEIN FAF1"/>
    <property type="match status" value="1"/>
</dbReference>
<dbReference type="AlphaFoldDB" id="A0A6A4LMQ8"/>
<gene>
    <name evidence="3" type="ORF">C3L33_05967</name>
</gene>
<feature type="transmembrane region" description="Helical" evidence="2">
    <location>
        <begin position="41"/>
        <end position="62"/>
    </location>
</feature>
<evidence type="ECO:0000313" key="3">
    <source>
        <dbReference type="EMBL" id="KAE9462126.1"/>
    </source>
</evidence>
<feature type="compositionally biased region" description="Basic residues" evidence="1">
    <location>
        <begin position="197"/>
        <end position="217"/>
    </location>
</feature>
<reference evidence="3 4" key="1">
    <citation type="journal article" date="2019" name="Genome Biol. Evol.">
        <title>The Rhododendron genome and chromosomal organization provide insight into shared whole-genome duplications across the heath family (Ericaceae).</title>
        <authorList>
            <person name="Soza V.L."/>
            <person name="Lindsley D."/>
            <person name="Waalkes A."/>
            <person name="Ramage E."/>
            <person name="Patwardhan R.P."/>
            <person name="Burton J.N."/>
            <person name="Adey A."/>
            <person name="Kumar A."/>
            <person name="Qiu R."/>
            <person name="Shendure J."/>
            <person name="Hall B."/>
        </authorList>
    </citation>
    <scope>NUCLEOTIDE SEQUENCE [LARGE SCALE GENOMIC DNA]</scope>
    <source>
        <strain evidence="3">RSF 1966-606</strain>
    </source>
</reference>
<dbReference type="GO" id="GO:0000462">
    <property type="term" value="P:maturation of SSU-rRNA from tricistronic rRNA transcript (SSU-rRNA, 5.8S rRNA, LSU-rRNA)"/>
    <property type="evidence" value="ECO:0007669"/>
    <property type="project" value="TreeGrafter"/>
</dbReference>
<comment type="caution">
    <text evidence="3">The sequence shown here is derived from an EMBL/GenBank/DDBJ whole genome shotgun (WGS) entry which is preliminary data.</text>
</comment>
<sequence length="217" mass="24636">MSKKKQMDHRKGRSVIETTTDDVDFKGRKMDIKSIMKDIEFLGNSFFFSYMMQLKILCYALMVESPWFNVAKLPTLIEVGTPYHVVELYLLLFLFAYCHDISGSSHMTWKDRKDLENRKVVALGGKRMVLGRFGGMLGNGSKRATEKRRPENKVLKSTEGYFRNGVLNVKNLLKPGATRELDRSINTLSAGFDNPGKKKGGFGKKKGKKKGGGKKRR</sequence>
<dbReference type="Proteomes" id="UP000428333">
    <property type="component" value="Linkage Group LG04"/>
</dbReference>
<keyword evidence="2" id="KW-0472">Membrane</keyword>
<dbReference type="OrthoDB" id="5556956at2759"/>
<dbReference type="GO" id="GO:0005730">
    <property type="term" value="C:nucleolus"/>
    <property type="evidence" value="ECO:0007669"/>
    <property type="project" value="TreeGrafter"/>
</dbReference>
<proteinExistence type="predicted"/>
<organism evidence="3 4">
    <name type="scientific">Rhododendron williamsianum</name>
    <dbReference type="NCBI Taxonomy" id="262921"/>
    <lineage>
        <taxon>Eukaryota</taxon>
        <taxon>Viridiplantae</taxon>
        <taxon>Streptophyta</taxon>
        <taxon>Embryophyta</taxon>
        <taxon>Tracheophyta</taxon>
        <taxon>Spermatophyta</taxon>
        <taxon>Magnoliopsida</taxon>
        <taxon>eudicotyledons</taxon>
        <taxon>Gunneridae</taxon>
        <taxon>Pentapetalae</taxon>
        <taxon>asterids</taxon>
        <taxon>Ericales</taxon>
        <taxon>Ericaceae</taxon>
        <taxon>Ericoideae</taxon>
        <taxon>Rhodoreae</taxon>
        <taxon>Rhododendron</taxon>
    </lineage>
</organism>
<evidence type="ECO:0000313" key="4">
    <source>
        <dbReference type="Proteomes" id="UP000428333"/>
    </source>
</evidence>
<evidence type="ECO:0000256" key="2">
    <source>
        <dbReference type="SAM" id="Phobius"/>
    </source>
</evidence>
<dbReference type="InterPro" id="IPR053030">
    <property type="entry name" value="Ribosomal_biogenesis_FAF1-like"/>
</dbReference>